<dbReference type="GO" id="GO:0010494">
    <property type="term" value="C:cytoplasmic stress granule"/>
    <property type="evidence" value="ECO:0007669"/>
    <property type="project" value="TreeGrafter"/>
</dbReference>
<dbReference type="InterPro" id="IPR027370">
    <property type="entry name" value="Znf-RING_euk"/>
</dbReference>
<dbReference type="GO" id="GO:0003725">
    <property type="term" value="F:double-stranded RNA binding"/>
    <property type="evidence" value="ECO:0007669"/>
    <property type="project" value="TreeGrafter"/>
</dbReference>
<comment type="caution">
    <text evidence="6">The sequence shown here is derived from an EMBL/GenBank/DDBJ whole genome shotgun (WGS) entry which is preliminary data.</text>
</comment>
<dbReference type="GO" id="GO:0003729">
    <property type="term" value="F:mRNA binding"/>
    <property type="evidence" value="ECO:0007669"/>
    <property type="project" value="TreeGrafter"/>
</dbReference>
<dbReference type="PANTHER" id="PTHR13139:SF54">
    <property type="entry name" value="RING-TYPE E3 UBIQUITIN TRANSFERASE"/>
    <property type="match status" value="1"/>
</dbReference>
<gene>
    <name evidence="6" type="ORF">L9F63_026408</name>
</gene>
<dbReference type="GO" id="GO:0000288">
    <property type="term" value="P:nuclear-transcribed mRNA catabolic process, deadenylation-dependent decay"/>
    <property type="evidence" value="ECO:0007669"/>
    <property type="project" value="TreeGrafter"/>
</dbReference>
<sequence length="123" mass="13623">CQFRRHSGLSSCRVPVCCNEFDPTLRSPISLGCGHTVCKTCLSNLHRKQCPFDQVTYISTSNLFFAIFIPAVVTSINTDIENLPINFALLQLVGASIPETEGNGNIKHLTKEDLKIICKQKNV</sequence>
<dbReference type="Gene3D" id="3.30.40.10">
    <property type="entry name" value="Zinc/RING finger domain, C3HC4 (zinc finger)"/>
    <property type="match status" value="1"/>
</dbReference>
<organism evidence="6 7">
    <name type="scientific">Diploptera punctata</name>
    <name type="common">Pacific beetle cockroach</name>
    <dbReference type="NCBI Taxonomy" id="6984"/>
    <lineage>
        <taxon>Eukaryota</taxon>
        <taxon>Metazoa</taxon>
        <taxon>Ecdysozoa</taxon>
        <taxon>Arthropoda</taxon>
        <taxon>Hexapoda</taxon>
        <taxon>Insecta</taxon>
        <taxon>Pterygota</taxon>
        <taxon>Neoptera</taxon>
        <taxon>Polyneoptera</taxon>
        <taxon>Dictyoptera</taxon>
        <taxon>Blattodea</taxon>
        <taxon>Blaberoidea</taxon>
        <taxon>Blaberidae</taxon>
        <taxon>Diplopterinae</taxon>
        <taxon>Diploptera</taxon>
    </lineage>
</organism>
<dbReference type="EMBL" id="JASPKZ010000567">
    <property type="protein sequence ID" value="KAJ9599743.1"/>
    <property type="molecule type" value="Genomic_DNA"/>
</dbReference>
<accession>A0AAD8ER91</accession>
<dbReference type="InterPro" id="IPR013083">
    <property type="entry name" value="Znf_RING/FYVE/PHD"/>
</dbReference>
<dbReference type="Pfam" id="PF13445">
    <property type="entry name" value="zf-RING_UBOX"/>
    <property type="match status" value="1"/>
</dbReference>
<evidence type="ECO:0000256" key="1">
    <source>
        <dbReference type="ARBA" id="ARBA00022723"/>
    </source>
</evidence>
<evidence type="ECO:0000256" key="4">
    <source>
        <dbReference type="PROSITE-ProRule" id="PRU00175"/>
    </source>
</evidence>
<dbReference type="PANTHER" id="PTHR13139">
    <property type="entry name" value="RING FINGER AND CCCH-TYPE ZINC FINGER DOMAIN-CONTAINING PROTEIN"/>
    <property type="match status" value="1"/>
</dbReference>
<feature type="non-terminal residue" evidence="6">
    <location>
        <position position="123"/>
    </location>
</feature>
<dbReference type="InterPro" id="IPR001841">
    <property type="entry name" value="Znf_RING"/>
</dbReference>
<dbReference type="AlphaFoldDB" id="A0AAD8ER91"/>
<reference evidence="6" key="1">
    <citation type="journal article" date="2023" name="IScience">
        <title>Live-bearing cockroach genome reveals convergent evolutionary mechanisms linked to viviparity in insects and beyond.</title>
        <authorList>
            <person name="Fouks B."/>
            <person name="Harrison M.C."/>
            <person name="Mikhailova A.A."/>
            <person name="Marchal E."/>
            <person name="English S."/>
            <person name="Carruthers M."/>
            <person name="Jennings E.C."/>
            <person name="Chiamaka E.L."/>
            <person name="Frigard R.A."/>
            <person name="Pippel M."/>
            <person name="Attardo G.M."/>
            <person name="Benoit J.B."/>
            <person name="Bornberg-Bauer E."/>
            <person name="Tobe S.S."/>
        </authorList>
    </citation>
    <scope>NUCLEOTIDE SEQUENCE</scope>
    <source>
        <strain evidence="6">Stay&amp;Tobe</strain>
    </source>
</reference>
<proteinExistence type="predicted"/>
<dbReference type="InterPro" id="IPR052249">
    <property type="entry name" value="Roquin_domain"/>
</dbReference>
<evidence type="ECO:0000259" key="5">
    <source>
        <dbReference type="PROSITE" id="PS50089"/>
    </source>
</evidence>
<keyword evidence="3" id="KW-0862">Zinc</keyword>
<name>A0AAD8ER91_DIPPU</name>
<keyword evidence="7" id="KW-1185">Reference proteome</keyword>
<keyword evidence="2 4" id="KW-0863">Zinc-finger</keyword>
<feature type="domain" description="RING-type" evidence="5">
    <location>
        <begin position="15"/>
        <end position="54"/>
    </location>
</feature>
<keyword evidence="1" id="KW-0479">Metal-binding</keyword>
<evidence type="ECO:0000313" key="6">
    <source>
        <dbReference type="EMBL" id="KAJ9599743.1"/>
    </source>
</evidence>
<dbReference type="SUPFAM" id="SSF57850">
    <property type="entry name" value="RING/U-box"/>
    <property type="match status" value="1"/>
</dbReference>
<dbReference type="PROSITE" id="PS00518">
    <property type="entry name" value="ZF_RING_1"/>
    <property type="match status" value="1"/>
</dbReference>
<dbReference type="GO" id="GO:0061630">
    <property type="term" value="F:ubiquitin protein ligase activity"/>
    <property type="evidence" value="ECO:0007669"/>
    <property type="project" value="TreeGrafter"/>
</dbReference>
<dbReference type="InterPro" id="IPR017907">
    <property type="entry name" value="Znf_RING_CS"/>
</dbReference>
<reference evidence="6" key="2">
    <citation type="submission" date="2023-05" db="EMBL/GenBank/DDBJ databases">
        <authorList>
            <person name="Fouks B."/>
        </authorList>
    </citation>
    <scope>NUCLEOTIDE SEQUENCE</scope>
    <source>
        <strain evidence="6">Stay&amp;Tobe</strain>
        <tissue evidence="6">Testes</tissue>
    </source>
</reference>
<evidence type="ECO:0000256" key="3">
    <source>
        <dbReference type="ARBA" id="ARBA00022833"/>
    </source>
</evidence>
<dbReference type="GO" id="GO:0006511">
    <property type="term" value="P:ubiquitin-dependent protein catabolic process"/>
    <property type="evidence" value="ECO:0007669"/>
    <property type="project" value="TreeGrafter"/>
</dbReference>
<protein>
    <recommendedName>
        <fullName evidence="5">RING-type domain-containing protein</fullName>
    </recommendedName>
</protein>
<dbReference type="PROSITE" id="PS50089">
    <property type="entry name" value="ZF_RING_2"/>
    <property type="match status" value="1"/>
</dbReference>
<dbReference type="GO" id="GO:0008270">
    <property type="term" value="F:zinc ion binding"/>
    <property type="evidence" value="ECO:0007669"/>
    <property type="project" value="UniProtKB-KW"/>
</dbReference>
<evidence type="ECO:0000313" key="7">
    <source>
        <dbReference type="Proteomes" id="UP001233999"/>
    </source>
</evidence>
<evidence type="ECO:0000256" key="2">
    <source>
        <dbReference type="ARBA" id="ARBA00022771"/>
    </source>
</evidence>
<dbReference type="Proteomes" id="UP001233999">
    <property type="component" value="Unassembled WGS sequence"/>
</dbReference>
<dbReference type="GO" id="GO:0035613">
    <property type="term" value="F:RNA stem-loop binding"/>
    <property type="evidence" value="ECO:0007669"/>
    <property type="project" value="TreeGrafter"/>
</dbReference>
<dbReference type="GO" id="GO:0000209">
    <property type="term" value="P:protein polyubiquitination"/>
    <property type="evidence" value="ECO:0007669"/>
    <property type="project" value="TreeGrafter"/>
</dbReference>